<feature type="region of interest" description="Disordered" evidence="2">
    <location>
        <begin position="6765"/>
        <end position="6785"/>
    </location>
</feature>
<feature type="region of interest" description="Disordered" evidence="2">
    <location>
        <begin position="6657"/>
        <end position="6676"/>
    </location>
</feature>
<feature type="compositionally biased region" description="Basic and acidic residues" evidence="2">
    <location>
        <begin position="5621"/>
        <end position="5663"/>
    </location>
</feature>
<reference evidence="4" key="1">
    <citation type="submission" date="2025-08" db="UniProtKB">
        <authorList>
            <consortium name="Ensembl"/>
        </authorList>
    </citation>
    <scope>IDENTIFICATION</scope>
</reference>
<feature type="region of interest" description="Disordered" evidence="2">
    <location>
        <begin position="5621"/>
        <end position="5667"/>
    </location>
</feature>
<dbReference type="GO" id="GO:0097225">
    <property type="term" value="C:sperm midpiece"/>
    <property type="evidence" value="ECO:0007669"/>
    <property type="project" value="Ensembl"/>
</dbReference>
<name>A0A8D2H648_UROPR</name>
<dbReference type="InterPro" id="IPR031554">
    <property type="entry name" value="FSIP2_C"/>
</dbReference>
<gene>
    <name evidence="4" type="primary">FSIP2</name>
</gene>
<feature type="region of interest" description="Disordered" evidence="2">
    <location>
        <begin position="5754"/>
        <end position="5801"/>
    </location>
</feature>
<feature type="domain" description="Fibrous sheath-interacting protein 2 C-terminal" evidence="3">
    <location>
        <begin position="5801"/>
        <end position="6669"/>
    </location>
</feature>
<keyword evidence="5" id="KW-1185">Reference proteome</keyword>
<dbReference type="GO" id="GO:0097229">
    <property type="term" value="C:sperm end piece"/>
    <property type="evidence" value="ECO:0007669"/>
    <property type="project" value="Ensembl"/>
</dbReference>
<dbReference type="Ensembl" id="ENSUPAT00010009812.1">
    <property type="protein sequence ID" value="ENSUPAP00010008549.1"/>
    <property type="gene ID" value="ENSUPAG00010006863.1"/>
</dbReference>
<organism evidence="4 5">
    <name type="scientific">Urocitellus parryii</name>
    <name type="common">Arctic ground squirrel</name>
    <name type="synonym">Spermophilus parryii</name>
    <dbReference type="NCBI Taxonomy" id="9999"/>
    <lineage>
        <taxon>Eukaryota</taxon>
        <taxon>Metazoa</taxon>
        <taxon>Chordata</taxon>
        <taxon>Craniata</taxon>
        <taxon>Vertebrata</taxon>
        <taxon>Euteleostomi</taxon>
        <taxon>Mammalia</taxon>
        <taxon>Eutheria</taxon>
        <taxon>Euarchontoglires</taxon>
        <taxon>Glires</taxon>
        <taxon>Rodentia</taxon>
        <taxon>Sciuromorpha</taxon>
        <taxon>Sciuridae</taxon>
        <taxon>Xerinae</taxon>
        <taxon>Marmotini</taxon>
        <taxon>Urocitellus</taxon>
    </lineage>
</organism>
<protein>
    <submittedName>
        <fullName evidence="4">Fibrous sheath interacting protein 2</fullName>
    </submittedName>
</protein>
<feature type="region of interest" description="Disordered" evidence="2">
    <location>
        <begin position="5473"/>
        <end position="5500"/>
    </location>
</feature>
<feature type="region of interest" description="Disordered" evidence="2">
    <location>
        <begin position="6472"/>
        <end position="6495"/>
    </location>
</feature>
<dbReference type="PANTHER" id="PTHR21856">
    <property type="entry name" value="FIBROUS SHEATH-INTERACTING PROTEIN 2"/>
    <property type="match status" value="1"/>
</dbReference>
<dbReference type="GO" id="GO:0005739">
    <property type="term" value="C:mitochondrion"/>
    <property type="evidence" value="ECO:0007669"/>
    <property type="project" value="TreeGrafter"/>
</dbReference>
<dbReference type="InterPro" id="IPR038891">
    <property type="entry name" value="FSIP2"/>
</dbReference>
<feature type="compositionally biased region" description="Basic and acidic residues" evidence="2">
    <location>
        <begin position="6481"/>
        <end position="6495"/>
    </location>
</feature>
<feature type="region of interest" description="Disordered" evidence="2">
    <location>
        <begin position="731"/>
        <end position="768"/>
    </location>
</feature>
<dbReference type="PANTHER" id="PTHR21856:SF7">
    <property type="entry name" value="FIBROUS SHEATH-INTERACTING PROTEIN 2"/>
    <property type="match status" value="1"/>
</dbReference>
<feature type="compositionally biased region" description="Basic and acidic residues" evidence="2">
    <location>
        <begin position="755"/>
        <end position="768"/>
    </location>
</feature>
<feature type="region of interest" description="Disordered" evidence="2">
    <location>
        <begin position="3112"/>
        <end position="3136"/>
    </location>
</feature>
<feature type="domain" description="Fibrous sheath-interacting protein 2 C-terminal" evidence="3">
    <location>
        <begin position="4531"/>
        <end position="4818"/>
    </location>
</feature>
<feature type="compositionally biased region" description="Basic and acidic residues" evidence="2">
    <location>
        <begin position="5778"/>
        <end position="5800"/>
    </location>
</feature>
<evidence type="ECO:0000256" key="1">
    <source>
        <dbReference type="SAM" id="Coils"/>
    </source>
</evidence>
<dbReference type="GeneTree" id="ENSGT00680000100018"/>
<evidence type="ECO:0000313" key="5">
    <source>
        <dbReference type="Proteomes" id="UP000694417"/>
    </source>
</evidence>
<feature type="compositionally biased region" description="Basic and acidic residues" evidence="2">
    <location>
        <begin position="731"/>
        <end position="747"/>
    </location>
</feature>
<reference evidence="4" key="2">
    <citation type="submission" date="2025-09" db="UniProtKB">
        <authorList>
            <consortium name="Ensembl"/>
        </authorList>
    </citation>
    <scope>IDENTIFICATION</scope>
</reference>
<feature type="domain" description="Fibrous sheath-interacting protein 2 C-terminal" evidence="3">
    <location>
        <begin position="3983"/>
        <end position="4508"/>
    </location>
</feature>
<dbReference type="GO" id="GO:0120212">
    <property type="term" value="C:sperm head-tail coupling apparatus"/>
    <property type="evidence" value="ECO:0007669"/>
    <property type="project" value="Ensembl"/>
</dbReference>
<feature type="coiled-coil region" evidence="1">
    <location>
        <begin position="209"/>
        <end position="297"/>
    </location>
</feature>
<dbReference type="Proteomes" id="UP000694417">
    <property type="component" value="Unplaced"/>
</dbReference>
<evidence type="ECO:0000256" key="2">
    <source>
        <dbReference type="SAM" id="MobiDB-lite"/>
    </source>
</evidence>
<evidence type="ECO:0000259" key="3">
    <source>
        <dbReference type="Pfam" id="PF15783"/>
    </source>
</evidence>
<dbReference type="GO" id="GO:0097228">
    <property type="term" value="C:sperm principal piece"/>
    <property type="evidence" value="ECO:0007669"/>
    <property type="project" value="Ensembl"/>
</dbReference>
<evidence type="ECO:0000313" key="4">
    <source>
        <dbReference type="Ensembl" id="ENSUPAP00010008549.1"/>
    </source>
</evidence>
<feature type="domain" description="Fibrous sheath-interacting protein 2 C-terminal" evidence="3">
    <location>
        <begin position="4853"/>
        <end position="5344"/>
    </location>
</feature>
<dbReference type="Pfam" id="PF15783">
    <property type="entry name" value="FSIP2"/>
    <property type="match status" value="4"/>
</dbReference>
<keyword evidence="1" id="KW-0175">Coiled coil</keyword>
<dbReference type="GO" id="GO:0061512">
    <property type="term" value="P:protein localization to cilium"/>
    <property type="evidence" value="ECO:0007669"/>
    <property type="project" value="Ensembl"/>
</dbReference>
<sequence length="6785" mass="766907">MELYLRACSKAANVAATKTGSGSVAADSQQCGDGVHKTQFPGVGASQLLDLPLGVKLPVIPGSNTVFFTTNISEKLFRPSYGFNLTDPYCQLLENQYKNLHDPHLRAYYKRKDILRRLKKGGYITSNNKIVCTLKELNKYRQYLTSLKLDFERNYVREQKMIAKQLRRLQEANHLPECSEIAHFQNWLLHEGAAQSIKDQERLIRHRYLDMICRELEQLERTAEEHRLLQRDREERRQREHTRRKLNLRRKMEEEWKTKEMLLLTRIGEDVKREQRVEEQRRKYREESDRKKQVLLEKKMAYHLQKMHDTGFKEDIGKSTLENSGQDGAIYESSPKKKKTTYDDIKVVYPVPDHALFDIKKIKCSSLFPEYKLLHDFLFYPFLFIFQITSEELTSIIQNIMTWVVATVTSILYPAITKYEERLQNNTYPVSEDSVLSSDSSSFCSTCSEEFTYGSYTSATTKTYQAEPCTFAVHTSVKRTNTPLEPPSSHVERRVVGKAFHQKGQSIASELNYKKASLMYSYPKLGSSKSDSHLLTPLETGRKKSKDATTETDGLVNVNPLFSDQKAKAVDEIKNLKNVFVNFKCHLKGETELILESIFQELMSDLTQAIPSLSSVTAEVFVDQCESDKEDLFSNVDICSVASDIVENMLEKLELAVEKKCVEVFSQEDLSVDLKPNLTTSDECFTLSNGKLSEESLPPCPLEPMCDIAEDMVHAILEKLKTLASYKKTELPLEDKTKHQKQNKTDPTHTVPQSDGREKSTPDPDKTNLNFKEEIQNLISGIFSQSNLIGYVKEAIGTILGYVQTELNNERLVASEETIVFLQLLDDIFTQLRQKPVKTGVQKRRQPRVRNISDTEEKYRLTGTSLSNGPMPRKPFPPINVPGMVLYSEDDNEEIDHIVKSVLDSSFKEEKGKPQDQISNHRFTKGNTDFQSKKIRRSPTKSAAPSKVALHDWELKTELPSFSNEDILKEKPCMNKDIPIFTKDQKHQIQKTSEHIVKCILTEMFKDIFSSSDYLSSKIGKESSALVTEESQGLSRQEWINKMFSVSEITAVAKEIADSVLNILHKASSCIPDITESIISSSVCQTFLDKSDSPQIVNKAPNKKPLKIWFDSEKKMKYLSSLDVDSKKPYRSRSEEGTLKNVDDISNKIIDTVFKKLKLLICPKLQKRVKPSLPKQSLLQSQLSTYTTKIVNIVLHAIQNEVEFSKKNLHLTEIDYTKPPTRKGFVADNDKKLEYLVTDLNDDIMTSPLLTCICDMVSGRNEDQRNTFLLSDKSTSSTSYGSDHFDKQNTLSFRQDKKSFLKSLATPCAFHSIKNGKDLKENNKLQVLDSIGETLQEMLNQLACVYPNSQPSCSQQNRKKSNKKKQMATELVSDVQLISKTILEYIIAKLCGVDMDTNLTSFKASSESPDIDNLSFASIIEEMAKCTSIISDIISKMMQKNNKDLTKSKAKNVAPVSSKIENSKLTHPNALKTTASDILNMVFANLEGFANGNLDTLGVTNDYSQKDRGVDWECESTNAFTDICEEPLRSTLYTQAKKVSSALLKTIQTELNMNMSDLKTSIKNPSPETQMFTNIVDLILDSVSTDTFSETESEDRGIETYRYQPIYGNFLPGGADTESFIEDEAPAEKELSGERTSLREEAKTYSSKQWILERTLNKIEVKLREPHKSPIVPIIKNILNEIFQSDLINELNVLSPSQTHFSDMPHNVHESTTQTSVQFMNKVIGPLVSDTDVTVVADDVVRIVFHKLYSAAMIEKNVSENSCKTVTFSANVSFHEHTYGQNSSVAVMDGNPCSLQSRLTVEKQNKVNVIEDIVQTILTNLEIFTTSKVKSLFYPQVNFTVPVTLPYPHDESALSKALSAKDSQSDEQYSCCSVDHIKSGQSNSWCQPSLSKLNIYAKEVATKILQGIKHELDKAREGPFLTQKIVVSESIASQVVSTVLDIVSCKSKCDKHSSDKEINSDQQEGIIEKLFNKPEYRKILQFQIQDTIEGILCDIYEKILFQNNLSFVTPSLKSSITGKYLKPNSEIFIEGTNKNIPEFSVPKSEVVLFSKDIVDIVLHNLSSVVMLGINAKDSTLAQLTFCDTFPKEEGHQSLLVVSKSEEKTEYFPYLKKKKSAYADNNQIAVEGKEDTKKSIPDPCEENANSITKTIFNRLHSFATERIDSLITLALQPKAKSFVSPELENCKQDDSIFCESSQLESDVNVLKISTTKTILSEELTEHTFASYREKLGSTIHLPEASLKEYADIIASTILKLIKNDLDLEIKKMHPFPNNILFQKNVFVNEIVDSTLKILYNKSSVKEISFSSKENHNFSQLTIANEILLEHKEKEKSTTISLFTNCPVEQNQTTLEKESQKNALEKIFMRNGESKQKEKTELLSGVEDLLNNLDQRIMEVLGCLPPYNEIPTFMSNYKIKTSGITQKKIFQSHINSAANDIVESVLEKMYHVVMTSLYKNKRGEVEICDNNDTLTMKLPSFRETKQAGKRNNACRYGMLQVCSSAKSQNISVLENTSLQYSPLHIGKDLVQMVLSMITQFISLHLEESFSPKDCSDELPPVRLSNSKVSPKNSPRQVLKANLKGRSKITSLPKFKTKPYLGPTVAKSKSKIKLSTGEKTSIDSWSKTFTGLPHILSTGDAKNLLESKLPTSELKMYAKDITSNILESVVKKFDREMETRAMVNTEVSPSDQIMEASKLVNTILRELYTTDNYNLSYPIKLSYLDDLKPSQHDLYAGSSAKEQACFYLENISSQLEQIFPKEGIFKKMFDKWQSESNDMENEKFKLLMTAENVLTEISIKAKDLEYSLSLLNLPPLEDCESRFYNHFKDGSTRAEDTKAQINMFGREIVEILFEKLQLCFLSQMPTSDSKKNLTSRKENISSKSNHGFPTKHILNSLPVCNMKTKDSISIGSSNQIIREIIERVINMLESFVDLQFKHISKYEFSEIVKMPIENLFQVQQRLLSKKILPKLQPLKKNSDESKPITISKENTQNTLLQVHSFHSELLTYAINIVSDMLGTIKNKLDKEISQVDPPSIPTLKENIVASEIIGTLMDQCAHFKESLIKNLPKESLFQRTENTYIVNQVELATNVKTPSSKLKENSLRNNPPQRSIPDLVFYSEEDRRKGRASSKSPMYVRYSGGDTSKTTDAMKKIEREVKLSCSRSEAQDLRHFNQSIKGNTHFLKDSVLPKLSQKSGVPEQSALEHTLCFTKMEEGENQRMFYSNKIQTTVSSLKIGLAAENIVNTVLSSYGFPNQPHTNESKETIKPFFISKQSPLSEISGQQKNTENLFRMWDKKNSCMPEENNRNPDAYKEDFSLLQKWKNKNPKIDKIITLKEFEVMAFADHELGPNEIHLIARHVTTSVITYLKNFRSRVSNEEKISLISTLSRKQYELTQPLRSIYNTSSIYQFCEQLTESVICHLTSSISDVTEEGREKNKDWEIQSAAFNKIISVHSEMFENRSISIGELALSISEIIIEILSNGNIIEAKITQQMGSIKTKYIYCPQVASHDLDDFFQDLLTGVIHVISKEIGITHHFESNGRNNSLSVLRSNSGSFCSKTSTVERQISPRDWESSTHKIDQLVKNNKLSYLAKKLDRFAGSLKTNESKEVVNKVFNIVVDLFLPDEFPDEAMESGKLPRTLFSCPNNQQNNFTLSNNLGLSPKSVFLLNVVCEKLVRTLLEKCTNTVFADDGSLSSEIFAEECQLLKILQSEDDGDFDYCKGLMGCEQLQGDYMSDLLENLADMDQDLMSSDSMLASISHSLVKSLMDKLSHSLQQAPESPPFAKKHLTYRTREIQSTFCSKANVPELVKFRQDKNFLGFMSYDSNSLTEDLSNPSVTSSKIQAPFGKQHTVKYSLSLLNRQETKEMDRIAVSNKVLRRGMNTTSVYSATFLEEIISELFCHLSISLWEKNANITEAHLNEMNILYVNNIVNEFNNSQITVLRNAEERLYFPPIDKETLSKIVNSIYFSVVEQYELNVTCGNNLLYGDSSITEQIADRIFIEILDYQLPSCHRGKLVPHLYYPLKAEIILQKLQNNLRKFTFQPRPSKSYSTRLPHSFLEDVIRRLLSQLSLPSINPSCLETKNLMSSDFNEMSTCIINKVMSAISKHKIWFTIYDNQHLATGENLEKMVDSIYSSILQRSGSLISIQKNIVSRSPIMVDQIASFIIQETIENHLQPFLSGEVWPHSKTPHDAVSNMVKQVLNEATESYGSQKPLPLGIRPDTLVGEIVTRLLSKIFSPKPNTEVELENMTHKIINSVNNHLDKAKIPIPYDNKEQSFPTSDTDIVDELVTSVYRNVLNQHGLDPDIDKESDDSTIFVENITNLIVAAISNYLFHPLFSGDLSASSYSVSMAENIVQDILSNISKSIMSNQSLPPYNTLLPYTFLEDMIRVLLSRFFPPTSSLVPNRETPKDKSRMNFNEIASNLISDIRMKISQHEIRFSKDEEVKSVYSEDDVQHLVDSVFKNILQNSDSQALVQQNIANNNDVFIDRIAGFIIKHICEQHLQPFVQGKSLSSLSDEYFDDIREQLFYTGAYSSTFVEDVVSGVLGKIFHRVVGIVQMKSVKDSEDELFDKAEKLIHFIAEEFSKAQVSIVDNAEEQLCLPPVERATVKNIIDMVYSKVLEEYEREIMPDKDFLNDIKTLAARVTKIILTETLHFQIHSDLIANLPFKSHSKLNENVLVNRVQYDISKSRFRRKASTMYTTMLSHTHLEKIVTQLMSQISPSASSVEHTDISQSDLNNTVIKLIKEIMSIISKHAICITKHGDKKQSMISEKDIQSMVDSIYADLSHSNLYQSLAKDQKGISNIPVSKIASFIIKEIFNHHLQSFLYEDKTFFSASADQTYKQKAIDPKQRELSFVVNSAAFLEEVISELLCKILYAFTHNVLAAENPDGAKARITNIVTTLVKSIILEFTTSEILVADNLDENLCFPEQYKEMVQKTVNPIYEKLLDEYKSLIQIYRAIQSDTASFGRKIYHLLLEEIYDYQVQSLVSGELVSSSYSSPQADNIIRNVLSIITKDSSGLPSCVTVLPRSLLKDMISKLLVHIVPSTDAENEPKEEEVIPDDKSVDTASKLTDDIIKEIYEHEIRLAIAEENSESVQLEAIDNFIDSICNNILKKSEFQAEVQKGADQKGRSFLSKIAGFIMKEIMDHHLRPFLYGEESSSSDLSGNDYASVIAKSDKKKKRHSLYSATFLEDVIVDLVNKFCPFPTITEDSNKEIPESDIVGLAIKFANSLIGEFRKSEVKVLPHAEEIFSFPPIDKETIDNISNFVYDEFIGKYGSKDIQKGDKSSIVIEMIATLAQKAISAFKIQPLFSGEWSSTFFSFLNPDNITQKVQNLPQQTSMKITRCLKDQPTLPEQSHKDMSRKSDIQDSIISSINAIMDSNLFNLVSESAAGVANKKKENQNKLGIHTKEHSENVSKVTIPSTTVKRKEAQDPHVDKKLKDNEIETMKKSTAKNEQQGAGVDTQFSVATDNKEYDKYVHGSDSKIDNEEKIDSTRGSPTEKADKHFQACPFKPKARSMETIIDKTSKIIQKPSNKEKRNPSAHIHVDEIPYSGYECVQNVVENIYENVLEMSSLQEPLDLSKPGYRKNSPSDKALNIVQVVGNDSAQSVKKDLFPSINEKVLDKEKEKKEGEKVKEGEKEKENEKKRERECARQKNTEIKPSKPDHPQHLPRNKPAVFPANFLEDVISEIVNILVFSSSPEPQICDKCLKANDDQSQAELYETAMKLIDSLLKEFSDAKIKVFRPHKVNQFLPHADKISSDPTGLPKCKEPTTDEASSSIKAKSADKVSHMHKMTEEARSDKLPSLEKSQSIDKTLVNKVVHSSVCNILKENRSQESICKKINSNRENLARSVTSAVIDEIFQHHLNLIFCDDVPNSACFPLESKEVVKKVQKVVQTASKECQTSSPYTIMLPHRFLEDVISALLSKIFNFQSISNSKNKAKSPEGKKSTELDFLQMKLVNTVAGEISRNENMVVKYVESLHPNDDEIIQLVVQSIYNNLLPQFGTREVIQNCVASGCILLLETIVDLVLQEVSGNQLQNYFCGELTPHQCAEVDSTVENILKDIIQTASLQSSQAHKLSYNVIEEIAIKFLSKLFSVFPKGGKEITKSLENEMQNITLKILKSFQEFISKSKIKLVPPTKESPTVPLADNASIENIVNSVYDNVLKHSGSHTSVFKDLMGKSNVLSDIIGFLMVKEISNSEFQLQGGEEVSSSELALEAVQIMEKVVKIIDELKSQEKSSSRKGSVLHAKVLEEALALFLAKLLRLPSTSSKDTNNLTKPELSKIASQLTKNVTAEISKSNISLVAADSEEQSLEPESMEMISQVIDSVYSNVFQQSETNKELYDTKDTSIVFPKNVASLIIDGVSSVSSESINTKNSNSHFCGELDVNRIVDKAQNHVLKIMPELDNEEPDEENSTIKIVPYLGKKPIKIDPEIVSEHLTVLSVKTQPLEKLKMECIRRTGHSIAELRKASISGKSYSSTEPIDSEKRQKERRTTLSKTGRIDIKPLEAVCRHSFQNIKKPDITTVELLKDVQTSKDLIIRLVAHDINQEHPGNNVAEEEISDEDEIVLGEVAVQRNLEELSEDQEKEFGMTVESKVASSKTIISASNLKKILSISKCCQTTNGVNTESIETTSNLILESHDTQVQRTASEIGMPFSKTLTETDSSPQKKTQHKKEEKTVVTEPAHYFIHRIMSTSSYNQDLISNTRYMKLKQYGVSSQNFINIFEGSKNSAGKAYPSKEVIAETLKSSIPKQRSKMLAKVSSALSKVFSRSNSNIPKSSSPPHQDEH</sequence>
<feature type="compositionally biased region" description="Low complexity" evidence="2">
    <location>
        <begin position="6767"/>
        <end position="6785"/>
    </location>
</feature>
<proteinExistence type="predicted"/>
<dbReference type="GO" id="GO:0007288">
    <property type="term" value="P:sperm axoneme assembly"/>
    <property type="evidence" value="ECO:0007669"/>
    <property type="project" value="Ensembl"/>
</dbReference>
<accession>A0A8D2H648</accession>